<protein>
    <submittedName>
        <fullName evidence="5">Integrase</fullName>
    </submittedName>
</protein>
<dbReference type="EMBL" id="JACHNY010000005">
    <property type="protein sequence ID" value="MBB4618632.1"/>
    <property type="molecule type" value="Genomic_DNA"/>
</dbReference>
<reference evidence="5 6" key="1">
    <citation type="submission" date="2020-08" db="EMBL/GenBank/DDBJ databases">
        <title>Genomic Encyclopedia of Type Strains, Phase IV (KMG-IV): sequencing the most valuable type-strain genomes for metagenomic binning, comparative biology and taxonomic classification.</title>
        <authorList>
            <person name="Goeker M."/>
        </authorList>
    </citation>
    <scope>NUCLEOTIDE SEQUENCE [LARGE SCALE GENOMIC DNA]</scope>
    <source>
        <strain evidence="5 6">DSM 15867</strain>
    </source>
</reference>
<dbReference type="GO" id="GO:0006310">
    <property type="term" value="P:DNA recombination"/>
    <property type="evidence" value="ECO:0007669"/>
    <property type="project" value="UniProtKB-KW"/>
</dbReference>
<dbReference type="GO" id="GO:0003677">
    <property type="term" value="F:DNA binding"/>
    <property type="evidence" value="ECO:0007669"/>
    <property type="project" value="UniProtKB-KW"/>
</dbReference>
<evidence type="ECO:0000256" key="1">
    <source>
        <dbReference type="ARBA" id="ARBA00022908"/>
    </source>
</evidence>
<accession>A0A7W7EYG4</accession>
<evidence type="ECO:0000313" key="5">
    <source>
        <dbReference type="EMBL" id="MBB4618632.1"/>
    </source>
</evidence>
<dbReference type="InterPro" id="IPR050090">
    <property type="entry name" value="Tyrosine_recombinase_XerCD"/>
</dbReference>
<sequence length="340" mass="37667">MLPKYVKRVRSKGRTYYYFDTGKTVDGKKVYTRLPDLRDAGFGGSYAALMGHRNRGRTPDLLRVPALIERYQRSPKYAELSEATHKVYGIYLQRLAKGLPTAPAGDVRRGDMMRLLDKMAATPGAYNAMLRACGAMFSWAKANELIPANPCDAIPTLKMGEHEPWPISVLQAALSADDVTVRLLTHMLYYTAQRIGDVVRMTWTDLEGGRVRIKTGKTKALLDMPQPAALREILAATPRTSVVVCTLEGKPLDEATARTILQNFTAKLGTKTVPHGLRKNAINALLEAGCTVAQTAAISKQSLQMVEHYARRRDQAQLADAAVYRWENATRPYKTVENGG</sequence>
<feature type="domain" description="Tyr recombinase" evidence="4">
    <location>
        <begin position="162"/>
        <end position="323"/>
    </location>
</feature>
<dbReference type="Proteomes" id="UP000574769">
    <property type="component" value="Unassembled WGS sequence"/>
</dbReference>
<name>A0A7W7EYG4_9SPHN</name>
<dbReference type="GO" id="GO:0015074">
    <property type="term" value="P:DNA integration"/>
    <property type="evidence" value="ECO:0007669"/>
    <property type="project" value="UniProtKB-KW"/>
</dbReference>
<organism evidence="5 6">
    <name type="scientific">Sphingomonas abaci</name>
    <dbReference type="NCBI Taxonomy" id="237611"/>
    <lineage>
        <taxon>Bacteria</taxon>
        <taxon>Pseudomonadati</taxon>
        <taxon>Pseudomonadota</taxon>
        <taxon>Alphaproteobacteria</taxon>
        <taxon>Sphingomonadales</taxon>
        <taxon>Sphingomonadaceae</taxon>
        <taxon>Sphingomonas</taxon>
    </lineage>
</organism>
<keyword evidence="2" id="KW-0238">DNA-binding</keyword>
<dbReference type="InterPro" id="IPR013762">
    <property type="entry name" value="Integrase-like_cat_sf"/>
</dbReference>
<evidence type="ECO:0000256" key="2">
    <source>
        <dbReference type="ARBA" id="ARBA00023125"/>
    </source>
</evidence>
<dbReference type="InterPro" id="IPR011010">
    <property type="entry name" value="DNA_brk_join_enz"/>
</dbReference>
<evidence type="ECO:0000259" key="4">
    <source>
        <dbReference type="PROSITE" id="PS51898"/>
    </source>
</evidence>
<dbReference type="Pfam" id="PF00589">
    <property type="entry name" value="Phage_integrase"/>
    <property type="match status" value="1"/>
</dbReference>
<keyword evidence="3" id="KW-0233">DNA recombination</keyword>
<dbReference type="AlphaFoldDB" id="A0A7W7EYG4"/>
<comment type="caution">
    <text evidence="5">The sequence shown here is derived from an EMBL/GenBank/DDBJ whole genome shotgun (WGS) entry which is preliminary data.</text>
</comment>
<keyword evidence="6" id="KW-1185">Reference proteome</keyword>
<dbReference type="InterPro" id="IPR002104">
    <property type="entry name" value="Integrase_catalytic"/>
</dbReference>
<evidence type="ECO:0000313" key="6">
    <source>
        <dbReference type="Proteomes" id="UP000574769"/>
    </source>
</evidence>
<dbReference type="SUPFAM" id="SSF56349">
    <property type="entry name" value="DNA breaking-rejoining enzymes"/>
    <property type="match status" value="1"/>
</dbReference>
<dbReference type="InterPro" id="IPR010998">
    <property type="entry name" value="Integrase_recombinase_N"/>
</dbReference>
<dbReference type="PANTHER" id="PTHR30349">
    <property type="entry name" value="PHAGE INTEGRASE-RELATED"/>
    <property type="match status" value="1"/>
</dbReference>
<proteinExistence type="predicted"/>
<dbReference type="Gene3D" id="1.10.150.130">
    <property type="match status" value="1"/>
</dbReference>
<keyword evidence="1" id="KW-0229">DNA integration</keyword>
<gene>
    <name evidence="5" type="ORF">GGQ96_002775</name>
</gene>
<evidence type="ECO:0000256" key="3">
    <source>
        <dbReference type="ARBA" id="ARBA00023172"/>
    </source>
</evidence>
<dbReference type="RefSeq" id="WP_184115654.1">
    <property type="nucleotide sequence ID" value="NZ_JACHNY010000005.1"/>
</dbReference>
<dbReference type="PROSITE" id="PS51898">
    <property type="entry name" value="TYR_RECOMBINASE"/>
    <property type="match status" value="1"/>
</dbReference>
<dbReference type="Gene3D" id="1.10.443.10">
    <property type="entry name" value="Intergrase catalytic core"/>
    <property type="match status" value="1"/>
</dbReference>